<dbReference type="SUPFAM" id="SSF50199">
    <property type="entry name" value="Staphylococcal nuclease"/>
    <property type="match status" value="1"/>
</dbReference>
<evidence type="ECO:0000313" key="6">
    <source>
        <dbReference type="EMBL" id="RST76247.1"/>
    </source>
</evidence>
<feature type="compositionally biased region" description="Basic and acidic residues" evidence="4">
    <location>
        <begin position="77"/>
        <end position="87"/>
    </location>
</feature>
<dbReference type="GO" id="GO:0003676">
    <property type="term" value="F:nucleic acid binding"/>
    <property type="evidence" value="ECO:0007669"/>
    <property type="project" value="InterPro"/>
</dbReference>
<dbReference type="SMART" id="SM00318">
    <property type="entry name" value="SNc"/>
    <property type="match status" value="1"/>
</dbReference>
<dbReference type="PROSITE" id="PS50830">
    <property type="entry name" value="TNASE_3"/>
    <property type="match status" value="1"/>
</dbReference>
<dbReference type="SMART" id="SM00894">
    <property type="entry name" value="Excalibur"/>
    <property type="match status" value="1"/>
</dbReference>
<feature type="compositionally biased region" description="Basic and acidic residues" evidence="4">
    <location>
        <begin position="52"/>
        <end position="69"/>
    </location>
</feature>
<dbReference type="RefSeq" id="WP_126048559.1">
    <property type="nucleotide sequence ID" value="NZ_QYTV02000002.1"/>
</dbReference>
<feature type="compositionally biased region" description="Low complexity" evidence="4">
    <location>
        <begin position="239"/>
        <end position="259"/>
    </location>
</feature>
<evidence type="ECO:0000256" key="3">
    <source>
        <dbReference type="ARBA" id="ARBA00022801"/>
    </source>
</evidence>
<comment type="caution">
    <text evidence="6">The sequence shown here is derived from an EMBL/GenBank/DDBJ whole genome shotgun (WGS) entry which is preliminary data.</text>
</comment>
<dbReference type="InterPro" id="IPR008613">
    <property type="entry name" value="Excalibur_Ca-bd_domain"/>
</dbReference>
<evidence type="ECO:0000256" key="1">
    <source>
        <dbReference type="ARBA" id="ARBA00022722"/>
    </source>
</evidence>
<keyword evidence="3" id="KW-0378">Hydrolase</keyword>
<dbReference type="OrthoDB" id="4376109at2"/>
<accession>A0A429Y4F3</accession>
<name>A0A429Y4F3_9BACI</name>
<feature type="compositionally biased region" description="Basic and acidic residues" evidence="4">
    <location>
        <begin position="298"/>
        <end position="310"/>
    </location>
</feature>
<dbReference type="Gene3D" id="2.40.50.90">
    <property type="match status" value="1"/>
</dbReference>
<reference evidence="6" key="1">
    <citation type="submission" date="2018-12" db="EMBL/GenBank/DDBJ databases">
        <authorList>
            <person name="Sun L."/>
            <person name="Chen Z."/>
        </authorList>
    </citation>
    <scope>NUCLEOTIDE SEQUENCE [LARGE SCALE GENOMIC DNA]</scope>
    <source>
        <strain evidence="6">3-2-2</strain>
    </source>
</reference>
<dbReference type="AlphaFoldDB" id="A0A429Y4F3"/>
<feature type="region of interest" description="Disordered" evidence="4">
    <location>
        <begin position="235"/>
        <end position="310"/>
    </location>
</feature>
<keyword evidence="2" id="KW-0255">Endonuclease</keyword>
<evidence type="ECO:0000256" key="2">
    <source>
        <dbReference type="ARBA" id="ARBA00022759"/>
    </source>
</evidence>
<evidence type="ECO:0000259" key="5">
    <source>
        <dbReference type="PROSITE" id="PS50830"/>
    </source>
</evidence>
<proteinExistence type="predicted"/>
<evidence type="ECO:0000256" key="4">
    <source>
        <dbReference type="SAM" id="MobiDB-lite"/>
    </source>
</evidence>
<dbReference type="Proteomes" id="UP000287156">
    <property type="component" value="Unassembled WGS sequence"/>
</dbReference>
<dbReference type="EMBL" id="QYTV02000002">
    <property type="protein sequence ID" value="RST76247.1"/>
    <property type="molecule type" value="Genomic_DNA"/>
</dbReference>
<sequence>MYSILGITFILFLIATFTNTKVKPKVTASVFAVSLMALAGCSDIDSGSLNQEQKKDKEEAVDTEVHKEEVEESPSSTKKETVKEKSTDTAGATDQIPVTLVKTIDGDTIKVIYNGKEQNVRYLLIDTPETNHPRLGKQPFGEEAKERNRQLLNSGDLTLEFDIGERVDKYGRLLAYVYVDGKSVQETLLEEGLARVAYVYPPNTRHLSPYEKAQERAKAKAIGIWSIENYATDSGFKESSSGSTSNSGGSQQPSTNSQPANAPASEPASGTEYFQNCTELRKVYPNGVPEGHPAYQPKMDRDKDGYACER</sequence>
<dbReference type="GO" id="GO:0016787">
    <property type="term" value="F:hydrolase activity"/>
    <property type="evidence" value="ECO:0007669"/>
    <property type="project" value="UniProtKB-KW"/>
</dbReference>
<dbReference type="PROSITE" id="PS01284">
    <property type="entry name" value="TNASE_2"/>
    <property type="match status" value="1"/>
</dbReference>
<dbReference type="InterPro" id="IPR016071">
    <property type="entry name" value="Staphylococal_nuclease_OB-fold"/>
</dbReference>
<dbReference type="Pfam" id="PF00565">
    <property type="entry name" value="SNase"/>
    <property type="match status" value="1"/>
</dbReference>
<dbReference type="Pfam" id="PF05901">
    <property type="entry name" value="Excalibur"/>
    <property type="match status" value="1"/>
</dbReference>
<dbReference type="InterPro" id="IPR002071">
    <property type="entry name" value="Thermonucl_AS"/>
</dbReference>
<organism evidence="6 7">
    <name type="scientific">Siminovitchia acidinfaciens</name>
    <dbReference type="NCBI Taxonomy" id="2321395"/>
    <lineage>
        <taxon>Bacteria</taxon>
        <taxon>Bacillati</taxon>
        <taxon>Bacillota</taxon>
        <taxon>Bacilli</taxon>
        <taxon>Bacillales</taxon>
        <taxon>Bacillaceae</taxon>
        <taxon>Siminovitchia</taxon>
    </lineage>
</organism>
<gene>
    <name evidence="6" type="ORF">D4T97_005565</name>
</gene>
<dbReference type="InterPro" id="IPR035437">
    <property type="entry name" value="SNase_OB-fold_sf"/>
</dbReference>
<keyword evidence="7" id="KW-1185">Reference proteome</keyword>
<dbReference type="GO" id="GO:0004519">
    <property type="term" value="F:endonuclease activity"/>
    <property type="evidence" value="ECO:0007669"/>
    <property type="project" value="UniProtKB-KW"/>
</dbReference>
<feature type="region of interest" description="Disordered" evidence="4">
    <location>
        <begin position="47"/>
        <end position="90"/>
    </location>
</feature>
<feature type="domain" description="TNase-like" evidence="5">
    <location>
        <begin position="94"/>
        <end position="227"/>
    </location>
</feature>
<protein>
    <recommendedName>
        <fullName evidence="5">TNase-like domain-containing protein</fullName>
    </recommendedName>
</protein>
<dbReference type="PANTHER" id="PTHR12302">
    <property type="entry name" value="EBNA2 BINDING PROTEIN P100"/>
    <property type="match status" value="1"/>
</dbReference>
<dbReference type="PANTHER" id="PTHR12302:SF3">
    <property type="entry name" value="SERINE_THREONINE-PROTEIN KINASE 31"/>
    <property type="match status" value="1"/>
</dbReference>
<evidence type="ECO:0000313" key="7">
    <source>
        <dbReference type="Proteomes" id="UP000287156"/>
    </source>
</evidence>
<dbReference type="CDD" id="cd00175">
    <property type="entry name" value="SNc"/>
    <property type="match status" value="1"/>
</dbReference>
<keyword evidence="1" id="KW-0540">Nuclease</keyword>